<sequence>MAARKSYYDLKDQVLEIKDKNNKHQEMSNQLPELRAEMMALELEREYLEPLYQEALQKQVTYEGVVTECRALETKQDEHSKEIAKLKSVIAQDPTEFQIDNKIKLKKQIMQDNEAKKEELEQRKERLRLLGITDEVYEIFKVDTEELIRANRDLQTEIDEKTLELKSKTFMQEKYAALKELKQNRTCENEALQTELLAADPDYKQMKVELNESREAVKNENTSQARICAVKASEEDLTRENVALQREISEEDVVSQNDALQHEMQEIEREIEKEEALRGEYNAAKPAVEVNSCETEALQERLESLRTKLQDLKIENHNLKEKNDRANKELKVQTEFKNKIWRLEGYKGELDKRHETRSRIHANIHGKLLKEEHWEDMHNKLKAEVDDIELQHDGQKLEIQAFKDRLKILSVLKAETKTLEKEKKALTKLGNSMEKELSDLKLEHNKIQPLQEQIDTIRLENHKLQRHINELCEQIQTEITLPDELKAATDQNKDLSQQRSTCLQSLQEKKDSRSQS</sequence>
<feature type="coiled-coil region" evidence="1">
    <location>
        <begin position="250"/>
        <end position="329"/>
    </location>
</feature>
<name>A0AAN8A0F6_ELEMC</name>
<comment type="caution">
    <text evidence="4">The sequence shown here is derived from an EMBL/GenBank/DDBJ whole genome shotgun (WGS) entry which is preliminary data.</text>
</comment>
<dbReference type="EMBL" id="JAUZQC010000025">
    <property type="protein sequence ID" value="KAK5848143.1"/>
    <property type="molecule type" value="Genomic_DNA"/>
</dbReference>
<feature type="compositionally biased region" description="Polar residues" evidence="2">
    <location>
        <begin position="494"/>
        <end position="506"/>
    </location>
</feature>
<reference evidence="4 5" key="1">
    <citation type="journal article" date="2023" name="Genes (Basel)">
        <title>Chromosome-Level Genome Assembly and Circadian Gene Repertoire of the Patagonia Blennie Eleginops maclovinus-The Closest Ancestral Proxy of Antarctic Cryonotothenioids.</title>
        <authorList>
            <person name="Cheng C.C."/>
            <person name="Rivera-Colon A.G."/>
            <person name="Minhas B.F."/>
            <person name="Wilson L."/>
            <person name="Rayamajhi N."/>
            <person name="Vargas-Chacoff L."/>
            <person name="Catchen J.M."/>
        </authorList>
    </citation>
    <scope>NUCLEOTIDE SEQUENCE [LARGE SCALE GENOMIC DNA]</scope>
    <source>
        <strain evidence="4">JMC-PN-2008</strain>
    </source>
</reference>
<proteinExistence type="predicted"/>
<gene>
    <name evidence="3" type="ORF">PBY51_005781</name>
    <name evidence="4" type="ORF">PBY51_005783</name>
</gene>
<feature type="region of interest" description="Disordered" evidence="2">
    <location>
        <begin position="489"/>
        <end position="516"/>
    </location>
</feature>
<reference evidence="4 5" key="2">
    <citation type="journal article" date="2023" name="Mol. Biol. Evol.">
        <title>Genomics of Secondarily Temperate Adaptation in the Only Non-Antarctic Icefish.</title>
        <authorList>
            <person name="Rivera-Colon A.G."/>
            <person name="Rayamajhi N."/>
            <person name="Minhas B.F."/>
            <person name="Madrigal G."/>
            <person name="Bilyk K.T."/>
            <person name="Yoon V."/>
            <person name="Hune M."/>
            <person name="Gregory S."/>
            <person name="Cheng C.H.C."/>
            <person name="Catchen J.M."/>
        </authorList>
    </citation>
    <scope>NUCLEOTIDE SEQUENCE [LARGE SCALE GENOMIC DNA]</scope>
    <source>
        <strain evidence="4">JMC-PN-2008</strain>
    </source>
</reference>
<dbReference type="EMBL" id="JAUZQC010000025">
    <property type="protein sequence ID" value="KAK5848141.1"/>
    <property type="molecule type" value="Genomic_DNA"/>
</dbReference>
<dbReference type="AlphaFoldDB" id="A0AAN8A0F6"/>
<organism evidence="4 5">
    <name type="scientific">Eleginops maclovinus</name>
    <name type="common">Patagonian blennie</name>
    <name type="synonym">Eleginus maclovinus</name>
    <dbReference type="NCBI Taxonomy" id="56733"/>
    <lineage>
        <taxon>Eukaryota</taxon>
        <taxon>Metazoa</taxon>
        <taxon>Chordata</taxon>
        <taxon>Craniata</taxon>
        <taxon>Vertebrata</taxon>
        <taxon>Euteleostomi</taxon>
        <taxon>Actinopterygii</taxon>
        <taxon>Neopterygii</taxon>
        <taxon>Teleostei</taxon>
        <taxon>Neoteleostei</taxon>
        <taxon>Acanthomorphata</taxon>
        <taxon>Eupercaria</taxon>
        <taxon>Perciformes</taxon>
        <taxon>Notothenioidei</taxon>
        <taxon>Eleginopidae</taxon>
        <taxon>Eleginops</taxon>
    </lineage>
</organism>
<feature type="compositionally biased region" description="Basic and acidic residues" evidence="2">
    <location>
        <begin position="507"/>
        <end position="516"/>
    </location>
</feature>
<feature type="coiled-coil region" evidence="1">
    <location>
        <begin position="10"/>
        <end position="44"/>
    </location>
</feature>
<feature type="coiled-coil region" evidence="1">
    <location>
        <begin position="69"/>
        <end position="164"/>
    </location>
</feature>
<accession>A0AAN8A0F6</accession>
<feature type="coiled-coil region" evidence="1">
    <location>
        <begin position="371"/>
        <end position="474"/>
    </location>
</feature>
<keyword evidence="1" id="KW-0175">Coiled coil</keyword>
<evidence type="ECO:0000256" key="1">
    <source>
        <dbReference type="SAM" id="Coils"/>
    </source>
</evidence>
<dbReference type="Proteomes" id="UP001346869">
    <property type="component" value="Unassembled WGS sequence"/>
</dbReference>
<protein>
    <submittedName>
        <fullName evidence="4">Uncharacterized protein</fullName>
    </submittedName>
</protein>
<evidence type="ECO:0000256" key="2">
    <source>
        <dbReference type="SAM" id="MobiDB-lite"/>
    </source>
</evidence>
<keyword evidence="5" id="KW-1185">Reference proteome</keyword>
<evidence type="ECO:0000313" key="5">
    <source>
        <dbReference type="Proteomes" id="UP001346869"/>
    </source>
</evidence>
<evidence type="ECO:0000313" key="3">
    <source>
        <dbReference type="EMBL" id="KAK5848141.1"/>
    </source>
</evidence>
<evidence type="ECO:0000313" key="4">
    <source>
        <dbReference type="EMBL" id="KAK5848143.1"/>
    </source>
</evidence>